<dbReference type="EMBL" id="LC494307">
    <property type="protein sequence ID" value="BBM62259.1"/>
    <property type="molecule type" value="Genomic_DNA"/>
</dbReference>
<dbReference type="PANTHER" id="PTHR43300:SF11">
    <property type="entry name" value="ACETYLTRANSFERASE RV3034C-RELATED"/>
    <property type="match status" value="1"/>
</dbReference>
<keyword evidence="2 6" id="KW-0808">Transferase</keyword>
<keyword evidence="3" id="KW-0677">Repeat</keyword>
<evidence type="ECO:0000256" key="3">
    <source>
        <dbReference type="ARBA" id="ARBA00022737"/>
    </source>
</evidence>
<dbReference type="Pfam" id="PF00132">
    <property type="entry name" value="Hexapep"/>
    <property type="match status" value="2"/>
</dbReference>
<dbReference type="InterPro" id="IPR050179">
    <property type="entry name" value="Trans_hexapeptide_repeat"/>
</dbReference>
<dbReference type="AlphaFoldDB" id="A0A5A4U3Q2"/>
<evidence type="ECO:0000256" key="1">
    <source>
        <dbReference type="ARBA" id="ARBA00007274"/>
    </source>
</evidence>
<accession>A0A5A4U3Q2</accession>
<organism evidence="6">
    <name type="scientific">Escherichia albertii</name>
    <dbReference type="NCBI Taxonomy" id="208962"/>
    <lineage>
        <taxon>Bacteria</taxon>
        <taxon>Pseudomonadati</taxon>
        <taxon>Pseudomonadota</taxon>
        <taxon>Gammaproteobacteria</taxon>
        <taxon>Enterobacterales</taxon>
        <taxon>Enterobacteriaceae</taxon>
        <taxon>Escherichia</taxon>
    </lineage>
</organism>
<dbReference type="InterPro" id="IPR018357">
    <property type="entry name" value="Hexapep_transf_CS"/>
</dbReference>
<dbReference type="InterPro" id="IPR001451">
    <property type="entry name" value="Hexapep"/>
</dbReference>
<keyword evidence="4" id="KW-0012">Acyltransferase</keyword>
<sequence length="185" mass="20550">MKILKVIIAILLSIIKKRKKIPDSTIINLTSHVDKHSVIGSYCYIGKNVYITKSIIGNYTSIANNVSIGQGEHKIDAISTSSMFYDNEFEDLTQKDCIIGNDVWLGTGVTVLRGVRIGDGAIIGANAVVTKDIPDYCIAVGIPAKVIKRRLPENITEKIKETKWWNDVYEVAKDKIICLTNELKL</sequence>
<evidence type="ECO:0000256" key="4">
    <source>
        <dbReference type="ARBA" id="ARBA00023315"/>
    </source>
</evidence>
<reference evidence="6" key="1">
    <citation type="submission" date="2019-07" db="EMBL/GenBank/DDBJ databases">
        <title>Overview of O-antigen diversity of Escherichia albertii, an emerging enteropathogen; genetic structure, serology, and development of O-genotyping method.</title>
        <authorList>
            <person name="Ooka T."/>
            <person name="Seto K."/>
            <person name="Ogura Y."/>
            <person name="Iguchi A."/>
            <person name="Imura N."/>
            <person name="Honda M."/>
            <person name="Etoh Y."/>
            <person name="Ikeda T."/>
            <person name="Sugitani W."/>
            <person name="Konno T."/>
            <person name="Kawano K."/>
            <person name="Kudo Y."/>
            <person name="Murakami K."/>
            <person name="Hayashi T."/>
            <person name="Nishi J."/>
        </authorList>
    </citation>
    <scope>NUCLEOTIDE SEQUENCE</scope>
    <source>
        <strain evidence="6">NIAH_Bird 26</strain>
        <strain evidence="5">NIAH_Bird 5</strain>
    </source>
</reference>
<dbReference type="Gene3D" id="2.160.10.10">
    <property type="entry name" value="Hexapeptide repeat proteins"/>
    <property type="match status" value="1"/>
</dbReference>
<name>A0A5A4U3Q2_ESCAL</name>
<evidence type="ECO:0000256" key="2">
    <source>
        <dbReference type="ARBA" id="ARBA00022679"/>
    </source>
</evidence>
<dbReference type="InterPro" id="IPR011004">
    <property type="entry name" value="Trimer_LpxA-like_sf"/>
</dbReference>
<evidence type="ECO:0000313" key="5">
    <source>
        <dbReference type="EMBL" id="BBM62237.1"/>
    </source>
</evidence>
<dbReference type="GO" id="GO:0016747">
    <property type="term" value="F:acyltransferase activity, transferring groups other than amino-acyl groups"/>
    <property type="evidence" value="ECO:0007669"/>
    <property type="project" value="UniProtKB-ARBA"/>
</dbReference>
<proteinExistence type="inferred from homology"/>
<dbReference type="SUPFAM" id="SSF51161">
    <property type="entry name" value="Trimeric LpxA-like enzymes"/>
    <property type="match status" value="1"/>
</dbReference>
<comment type="similarity">
    <text evidence="1">Belongs to the transferase hexapeptide repeat family.</text>
</comment>
<dbReference type="PROSITE" id="PS00101">
    <property type="entry name" value="HEXAPEP_TRANSFERASES"/>
    <property type="match status" value="1"/>
</dbReference>
<dbReference type="PANTHER" id="PTHR43300">
    <property type="entry name" value="ACETYLTRANSFERASE"/>
    <property type="match status" value="1"/>
</dbReference>
<dbReference type="CDD" id="cd03349">
    <property type="entry name" value="LbH_XAT"/>
    <property type="match status" value="1"/>
</dbReference>
<dbReference type="RefSeq" id="WP_072248969.1">
    <property type="nucleotide sequence ID" value="NZ_BBVO01000002.1"/>
</dbReference>
<protein>
    <submittedName>
        <fullName evidence="6">Predicted acetyltransferase</fullName>
    </submittedName>
</protein>
<dbReference type="EMBL" id="LC494306">
    <property type="protein sequence ID" value="BBM62237.1"/>
    <property type="molecule type" value="Genomic_DNA"/>
</dbReference>
<evidence type="ECO:0000313" key="6">
    <source>
        <dbReference type="EMBL" id="BBM62259.1"/>
    </source>
</evidence>